<proteinExistence type="predicted"/>
<evidence type="ECO:0000313" key="1">
    <source>
        <dbReference type="EMBL" id="MPR28258.1"/>
    </source>
</evidence>
<reference evidence="1 2" key="1">
    <citation type="journal article" date="2019" name="Syst. Appl. Microbiol.">
        <title>Microvirga tunisiensis sp. nov., a root nodule symbiotic bacterium isolated from Lupinus micranthus and L. luteus grown in Northern Tunisia.</title>
        <authorList>
            <person name="Msaddak A."/>
            <person name="Rejili M."/>
            <person name="Duran D."/>
            <person name="Mars M."/>
            <person name="Palacios J.M."/>
            <person name="Ruiz-Argueso T."/>
            <person name="Rey L."/>
            <person name="Imperial J."/>
        </authorList>
    </citation>
    <scope>NUCLEOTIDE SEQUENCE [LARGE SCALE GENOMIC DNA]</scope>
    <source>
        <strain evidence="1 2">Lmie10</strain>
    </source>
</reference>
<evidence type="ECO:0000313" key="2">
    <source>
        <dbReference type="Proteomes" id="UP000403266"/>
    </source>
</evidence>
<dbReference type="Proteomes" id="UP000403266">
    <property type="component" value="Unassembled WGS sequence"/>
</dbReference>
<protein>
    <submittedName>
        <fullName evidence="1">Acetate--CoA ligase</fullName>
    </submittedName>
</protein>
<sequence>MVSMEVSQFCPPALRERRETVLRPVAGAALDFLAAEAVFALAAERALAGSFIDLVAVLELPIALGCARLGAADVFAVFRDRVEDCPVDFRPVREGVF</sequence>
<comment type="caution">
    <text evidence="1">The sequence shown here is derived from an EMBL/GenBank/DDBJ whole genome shotgun (WGS) entry which is preliminary data.</text>
</comment>
<organism evidence="1 2">
    <name type="scientific">Microvirga tunisiensis</name>
    <dbReference type="NCBI Taxonomy" id="2108360"/>
    <lineage>
        <taxon>Bacteria</taxon>
        <taxon>Pseudomonadati</taxon>
        <taxon>Pseudomonadota</taxon>
        <taxon>Alphaproteobacteria</taxon>
        <taxon>Hyphomicrobiales</taxon>
        <taxon>Methylobacteriaceae</taxon>
        <taxon>Microvirga</taxon>
    </lineage>
</organism>
<dbReference type="RefSeq" id="WP_152714556.1">
    <property type="nucleotide sequence ID" value="NZ_VOSJ01000134.1"/>
</dbReference>
<accession>A0A5N7MN35</accession>
<dbReference type="EMBL" id="VOSK01000133">
    <property type="protein sequence ID" value="MPR28258.1"/>
    <property type="molecule type" value="Genomic_DNA"/>
</dbReference>
<dbReference type="GO" id="GO:0016874">
    <property type="term" value="F:ligase activity"/>
    <property type="evidence" value="ECO:0007669"/>
    <property type="project" value="UniProtKB-KW"/>
</dbReference>
<dbReference type="AlphaFoldDB" id="A0A5N7MN35"/>
<gene>
    <name evidence="1" type="ORF">FS320_24635</name>
</gene>
<name>A0A5N7MN35_9HYPH</name>
<keyword evidence="2" id="KW-1185">Reference proteome</keyword>
<keyword evidence="1" id="KW-0436">Ligase</keyword>